<evidence type="ECO:0000313" key="2">
    <source>
        <dbReference type="Proteomes" id="UP000612055"/>
    </source>
</evidence>
<name>A0A835Y520_9CHLO</name>
<dbReference type="PANTHER" id="PTHR35690:SF1">
    <property type="entry name" value="OS01G0363500 PROTEIN"/>
    <property type="match status" value="1"/>
</dbReference>
<reference evidence="1" key="1">
    <citation type="journal article" date="2020" name="bioRxiv">
        <title>Comparative genomics of Chlamydomonas.</title>
        <authorList>
            <person name="Craig R.J."/>
            <person name="Hasan A.R."/>
            <person name="Ness R.W."/>
            <person name="Keightley P.D."/>
        </authorList>
    </citation>
    <scope>NUCLEOTIDE SEQUENCE</scope>
    <source>
        <strain evidence="1">CCAP 11/70</strain>
    </source>
</reference>
<organism evidence="1 2">
    <name type="scientific">Edaphochlamys debaryana</name>
    <dbReference type="NCBI Taxonomy" id="47281"/>
    <lineage>
        <taxon>Eukaryota</taxon>
        <taxon>Viridiplantae</taxon>
        <taxon>Chlorophyta</taxon>
        <taxon>core chlorophytes</taxon>
        <taxon>Chlorophyceae</taxon>
        <taxon>CS clade</taxon>
        <taxon>Chlamydomonadales</taxon>
        <taxon>Chlamydomonadales incertae sedis</taxon>
        <taxon>Edaphochlamys</taxon>
    </lineage>
</organism>
<protein>
    <recommendedName>
        <fullName evidence="3">Plastid lipid-associated protein/fibrillin conserved domain-containing protein</fullName>
    </recommendedName>
</protein>
<dbReference type="PANTHER" id="PTHR35690">
    <property type="entry name" value="OS01G0363500 PROTEIN"/>
    <property type="match status" value="1"/>
</dbReference>
<evidence type="ECO:0000313" key="1">
    <source>
        <dbReference type="EMBL" id="KAG2495269.1"/>
    </source>
</evidence>
<keyword evidence="2" id="KW-1185">Reference proteome</keyword>
<gene>
    <name evidence="1" type="ORF">HYH03_006542</name>
</gene>
<evidence type="ECO:0008006" key="3">
    <source>
        <dbReference type="Google" id="ProtNLM"/>
    </source>
</evidence>
<comment type="caution">
    <text evidence="1">The sequence shown here is derived from an EMBL/GenBank/DDBJ whole genome shotgun (WGS) entry which is preliminary data.</text>
</comment>
<accession>A0A835Y520</accession>
<proteinExistence type="predicted"/>
<dbReference type="EMBL" id="JAEHOE010000025">
    <property type="protein sequence ID" value="KAG2495269.1"/>
    <property type="molecule type" value="Genomic_DNA"/>
</dbReference>
<dbReference type="OrthoDB" id="44190at2759"/>
<sequence>MRVASCPSVHSVRCSPRAAPSQRARLAVVVPWASAAPATAPPAVEGALSVLRSAASKPGSVRPADVLAAMVAVEKAKLKPDGWEAKLTAANVRWRLIYTVPAKDITAAAKKQKGGSGSYFPMAACQKFDDTGFENGVFLGGLASLTFKGPFQQDGKVVHFDVPSMSIGVGPWRFTIPIKASKPFSELPKKDFKALPFFVYAYVGDDIVVARGRSGGVALWGRADAQWLAESGAMAVYK</sequence>
<dbReference type="Proteomes" id="UP000612055">
    <property type="component" value="Unassembled WGS sequence"/>
</dbReference>
<dbReference type="AlphaFoldDB" id="A0A835Y520"/>